<dbReference type="Proteomes" id="UP001152749">
    <property type="component" value="Chromosome"/>
</dbReference>
<sequence>MKLAKNHHTEISQNDILLMSKFVVTENFNHHSNEILPGHYQNDIDAVYKEEMGFLENSKIFAFKNDLGDLVGTIRVLKWDFITPLPIQKMFGINPFICAEGNAINEIWHIGRFAIKKGVRDVNLLKKLLVCAIAPVCQHKDNMAFAEIDAKLLRVLTLMGIKAKVVGKSIEYLGSETIPVSMSYAGLIDFYNENKDLVTPEDFELSTPNSKLPNKVVFDANKLNYTLV</sequence>
<dbReference type="InterPro" id="IPR016181">
    <property type="entry name" value="Acyl_CoA_acyltransferase"/>
</dbReference>
<dbReference type="EMBL" id="OX336425">
    <property type="protein sequence ID" value="CAI2767077.1"/>
    <property type="molecule type" value="Genomic_DNA"/>
</dbReference>
<dbReference type="SUPFAM" id="SSF55729">
    <property type="entry name" value="Acyl-CoA N-acyltransferases (Nat)"/>
    <property type="match status" value="1"/>
</dbReference>
<evidence type="ECO:0000313" key="1">
    <source>
        <dbReference type="EMBL" id="CAI2767077.1"/>
    </source>
</evidence>
<dbReference type="RefSeq" id="WP_263362957.1">
    <property type="nucleotide sequence ID" value="NZ_OX336425.1"/>
</dbReference>
<dbReference type="AlphaFoldDB" id="A0A9W4THD3"/>
<name>A0A9W4THD3_9FLAO</name>
<dbReference type="Gene3D" id="3.40.630.30">
    <property type="match status" value="1"/>
</dbReference>
<dbReference type="KEGG" id="fcs:TRV642_2183"/>
<evidence type="ECO:0000313" key="2">
    <source>
        <dbReference type="Proteomes" id="UP001152749"/>
    </source>
</evidence>
<reference evidence="1" key="1">
    <citation type="submission" date="2022-09" db="EMBL/GenBank/DDBJ databases">
        <authorList>
            <person name="Duchaud E."/>
        </authorList>
    </citation>
    <scope>NUCLEOTIDE SEQUENCE</scope>
    <source>
        <strain evidence="1">TRV642</strain>
    </source>
</reference>
<proteinExistence type="predicted"/>
<gene>
    <name evidence="1" type="ORF">TRV642_2183</name>
</gene>
<organism evidence="1 2">
    <name type="scientific">Flavobacterium collinsii</name>
    <dbReference type="NCBI Taxonomy" id="1114861"/>
    <lineage>
        <taxon>Bacteria</taxon>
        <taxon>Pseudomonadati</taxon>
        <taxon>Bacteroidota</taxon>
        <taxon>Flavobacteriia</taxon>
        <taxon>Flavobacteriales</taxon>
        <taxon>Flavobacteriaceae</taxon>
        <taxon>Flavobacterium</taxon>
    </lineage>
</organism>
<accession>A0A9W4THD3</accession>
<protein>
    <submittedName>
        <fullName evidence="1">Uncharacterized protein</fullName>
    </submittedName>
</protein>